<dbReference type="PANTHER" id="PTHR30521:SF0">
    <property type="entry name" value="DYP-TYPE PEROXIDASE FAMILY PROTEIN"/>
    <property type="match status" value="1"/>
</dbReference>
<dbReference type="Proteomes" id="UP000535890">
    <property type="component" value="Unassembled WGS sequence"/>
</dbReference>
<evidence type="ECO:0000256" key="1">
    <source>
        <dbReference type="ARBA" id="ARBA00001970"/>
    </source>
</evidence>
<dbReference type="GO" id="GO:0046872">
    <property type="term" value="F:metal ion binding"/>
    <property type="evidence" value="ECO:0007669"/>
    <property type="project" value="UniProtKB-KW"/>
</dbReference>
<comment type="cofactor">
    <cofactor evidence="1">
        <name>heme b</name>
        <dbReference type="ChEBI" id="CHEBI:60344"/>
    </cofactor>
</comment>
<dbReference type="NCBIfam" id="TIGR01413">
    <property type="entry name" value="Dyp_perox_fam"/>
    <property type="match status" value="1"/>
</dbReference>
<dbReference type="EMBL" id="JACCBN010000001">
    <property type="protein sequence ID" value="NYD35301.1"/>
    <property type="molecule type" value="Genomic_DNA"/>
</dbReference>
<organism evidence="8 9">
    <name type="scientific">Actinomycetospora corticicola</name>
    <dbReference type="NCBI Taxonomy" id="663602"/>
    <lineage>
        <taxon>Bacteria</taxon>
        <taxon>Bacillati</taxon>
        <taxon>Actinomycetota</taxon>
        <taxon>Actinomycetes</taxon>
        <taxon>Pseudonocardiales</taxon>
        <taxon>Pseudonocardiaceae</taxon>
        <taxon>Actinomycetospora</taxon>
    </lineage>
</organism>
<sequence>MAVPQNGVLALGTSSHVYLEFDRRPHVDAAALAHALAELAVSVRTTGAVSLVVGMRPELWAEAAPQDAPADVHGYDEPVTGPDGFSMPATQHDAVIWVSGGSRSVVFDGGTTAVAALHGVADLADETAAWSHHHDRDLTGFEDGTENPPAAEAPGVVLVPDGQPGAGGSVLLLQKWRHDADRWTALDRSTQEDVIGRTKPDSVELDPKPADAHAARTDQDTYGHIVRRNSAYGDTTDHGTMFVGFCASQGPLAAMLDAMAGQDGPRDALTRYTTALTGAYYVIPAADSLVRLAPAPAG</sequence>
<evidence type="ECO:0000259" key="7">
    <source>
        <dbReference type="Pfam" id="PF20628"/>
    </source>
</evidence>
<comment type="similarity">
    <text evidence="6">Belongs to the DyP-type peroxidase family.</text>
</comment>
<dbReference type="GO" id="GO:0005829">
    <property type="term" value="C:cytosol"/>
    <property type="evidence" value="ECO:0007669"/>
    <property type="project" value="TreeGrafter"/>
</dbReference>
<keyword evidence="9" id="KW-1185">Reference proteome</keyword>
<keyword evidence="2 8" id="KW-0575">Peroxidase</keyword>
<evidence type="ECO:0000256" key="4">
    <source>
        <dbReference type="ARBA" id="ARBA00023002"/>
    </source>
</evidence>
<proteinExistence type="inferred from homology"/>
<feature type="domain" description="Dyp-type peroxidase C-terminal" evidence="7">
    <location>
        <begin position="135"/>
        <end position="287"/>
    </location>
</feature>
<dbReference type="InterPro" id="IPR048328">
    <property type="entry name" value="Dyp_perox_C"/>
</dbReference>
<comment type="caution">
    <text evidence="8">The sequence shown here is derived from an EMBL/GenBank/DDBJ whole genome shotgun (WGS) entry which is preliminary data.</text>
</comment>
<dbReference type="AlphaFoldDB" id="A0A7Y9J4V3"/>
<dbReference type="InterPro" id="IPR011008">
    <property type="entry name" value="Dimeric_a/b-barrel"/>
</dbReference>
<dbReference type="GO" id="GO:0020037">
    <property type="term" value="F:heme binding"/>
    <property type="evidence" value="ECO:0007669"/>
    <property type="project" value="InterPro"/>
</dbReference>
<evidence type="ECO:0000256" key="5">
    <source>
        <dbReference type="ARBA" id="ARBA00023004"/>
    </source>
</evidence>
<evidence type="ECO:0000256" key="3">
    <source>
        <dbReference type="ARBA" id="ARBA00022723"/>
    </source>
</evidence>
<gene>
    <name evidence="8" type="ORF">BJ983_001403</name>
</gene>
<evidence type="ECO:0000256" key="6">
    <source>
        <dbReference type="ARBA" id="ARBA00025737"/>
    </source>
</evidence>
<keyword evidence="5" id="KW-0408">Iron</keyword>
<evidence type="ECO:0000313" key="9">
    <source>
        <dbReference type="Proteomes" id="UP000535890"/>
    </source>
</evidence>
<evidence type="ECO:0000256" key="2">
    <source>
        <dbReference type="ARBA" id="ARBA00022559"/>
    </source>
</evidence>
<evidence type="ECO:0000313" key="8">
    <source>
        <dbReference type="EMBL" id="NYD35301.1"/>
    </source>
</evidence>
<dbReference type="GO" id="GO:0004601">
    <property type="term" value="F:peroxidase activity"/>
    <property type="evidence" value="ECO:0007669"/>
    <property type="project" value="UniProtKB-KW"/>
</dbReference>
<keyword evidence="4" id="KW-0560">Oxidoreductase</keyword>
<keyword evidence="3" id="KW-0479">Metal-binding</keyword>
<reference evidence="8 9" key="1">
    <citation type="submission" date="2020-07" db="EMBL/GenBank/DDBJ databases">
        <title>Sequencing the genomes of 1000 actinobacteria strains.</title>
        <authorList>
            <person name="Klenk H.-P."/>
        </authorList>
    </citation>
    <scope>NUCLEOTIDE SEQUENCE [LARGE SCALE GENOMIC DNA]</scope>
    <source>
        <strain evidence="8 9">DSM 45772</strain>
    </source>
</reference>
<name>A0A7Y9J4V3_9PSEU</name>
<protein>
    <submittedName>
        <fullName evidence="8">Putative iron-dependent peroxidase</fullName>
    </submittedName>
</protein>
<dbReference type="InterPro" id="IPR006314">
    <property type="entry name" value="Dyp_peroxidase"/>
</dbReference>
<accession>A0A7Y9J4V3</accession>
<dbReference type="Pfam" id="PF20628">
    <property type="entry name" value="Dyp_perox_C"/>
    <property type="match status" value="1"/>
</dbReference>
<dbReference type="PANTHER" id="PTHR30521">
    <property type="entry name" value="DEFERROCHELATASE/PEROXIDASE"/>
    <property type="match status" value="1"/>
</dbReference>
<dbReference type="SUPFAM" id="SSF54909">
    <property type="entry name" value="Dimeric alpha+beta barrel"/>
    <property type="match status" value="1"/>
</dbReference>
<dbReference type="RefSeq" id="WP_179793159.1">
    <property type="nucleotide sequence ID" value="NZ_BAABHP010000004.1"/>
</dbReference>
<dbReference type="PROSITE" id="PS51404">
    <property type="entry name" value="DYP_PEROXIDASE"/>
    <property type="match status" value="1"/>
</dbReference>